<dbReference type="InterPro" id="IPR019691">
    <property type="entry name" value="DUF2585"/>
</dbReference>
<comment type="caution">
    <text evidence="6">The sequence shown here is derived from an EMBL/GenBank/DDBJ whole genome shotgun (WGS) entry which is preliminary data.</text>
</comment>
<protein>
    <submittedName>
        <fullName evidence="6">DUF2585 family protein</fullName>
    </submittedName>
</protein>
<keyword evidence="2 5" id="KW-0812">Transmembrane</keyword>
<evidence type="ECO:0000256" key="3">
    <source>
        <dbReference type="ARBA" id="ARBA00022989"/>
    </source>
</evidence>
<keyword evidence="4 5" id="KW-0472">Membrane</keyword>
<evidence type="ECO:0000256" key="2">
    <source>
        <dbReference type="ARBA" id="ARBA00022692"/>
    </source>
</evidence>
<name>A0A8X8FPN6_9GAMM</name>
<feature type="transmembrane region" description="Helical" evidence="5">
    <location>
        <begin position="142"/>
        <end position="160"/>
    </location>
</feature>
<dbReference type="EMBL" id="JACSQS010000001">
    <property type="protein sequence ID" value="MBD7952937.1"/>
    <property type="molecule type" value="Genomic_DNA"/>
</dbReference>
<dbReference type="Proteomes" id="UP000636938">
    <property type="component" value="Unassembled WGS sequence"/>
</dbReference>
<gene>
    <name evidence="6" type="ORF">H9654_01860</name>
</gene>
<proteinExistence type="predicted"/>
<sequence length="207" mass="22487">MNRPDSTAGHDYPGRPDAWLRACFEQRTTATAALLAVHLLWLLGAGRPWGCIGGDTFAWQPGSGVAHNSQHLADWYALLHGGFGIGLAWALRTLRPRWQRQDAWLVALACSTVWEVVENTPFVISLLDNTTNMAPDYSGDSVVNSLADTGWVLLGFWLAWRMPGRWALAVIVLLELTVSLAIADGWVLTAFRLLAGLLGRGAVALAG</sequence>
<keyword evidence="1" id="KW-1003">Cell membrane</keyword>
<organism evidence="6 7">
    <name type="scientific">Stenotrophomonas lacuserhaii</name>
    <dbReference type="NCBI Taxonomy" id="2760084"/>
    <lineage>
        <taxon>Bacteria</taxon>
        <taxon>Pseudomonadati</taxon>
        <taxon>Pseudomonadota</taxon>
        <taxon>Gammaproteobacteria</taxon>
        <taxon>Lysobacterales</taxon>
        <taxon>Lysobacteraceae</taxon>
        <taxon>Stenotrophomonas</taxon>
    </lineage>
</organism>
<feature type="transmembrane region" description="Helical" evidence="5">
    <location>
        <begin position="103"/>
        <end position="122"/>
    </location>
</feature>
<dbReference type="AlphaFoldDB" id="A0A8X8FPN6"/>
<dbReference type="GO" id="GO:0005886">
    <property type="term" value="C:plasma membrane"/>
    <property type="evidence" value="ECO:0007669"/>
    <property type="project" value="InterPro"/>
</dbReference>
<evidence type="ECO:0000313" key="7">
    <source>
        <dbReference type="Proteomes" id="UP000636938"/>
    </source>
</evidence>
<keyword evidence="3 5" id="KW-1133">Transmembrane helix</keyword>
<feature type="transmembrane region" description="Helical" evidence="5">
    <location>
        <begin position="167"/>
        <end position="188"/>
    </location>
</feature>
<evidence type="ECO:0000256" key="4">
    <source>
        <dbReference type="ARBA" id="ARBA00023136"/>
    </source>
</evidence>
<evidence type="ECO:0000313" key="6">
    <source>
        <dbReference type="EMBL" id="MBD7952937.1"/>
    </source>
</evidence>
<evidence type="ECO:0000256" key="1">
    <source>
        <dbReference type="ARBA" id="ARBA00022475"/>
    </source>
</evidence>
<reference evidence="6 7" key="1">
    <citation type="submission" date="2020-08" db="EMBL/GenBank/DDBJ databases">
        <title>A Genomic Blueprint of the Chicken Gut Microbiome.</title>
        <authorList>
            <person name="Gilroy R."/>
            <person name="Ravi A."/>
            <person name="Getino M."/>
            <person name="Pursley I."/>
            <person name="Horton D.L."/>
            <person name="Alikhan N.-F."/>
            <person name="Baker D."/>
            <person name="Gharbi K."/>
            <person name="Hall N."/>
            <person name="Watson M."/>
            <person name="Adriaenssens E.M."/>
            <person name="Foster-Nyarko E."/>
            <person name="Jarju S."/>
            <person name="Secka A."/>
            <person name="Antonio M."/>
            <person name="Oren A."/>
            <person name="Chaudhuri R."/>
            <person name="La Ragione R.M."/>
            <person name="Hildebrand F."/>
            <person name="Pallen M.J."/>
        </authorList>
    </citation>
    <scope>NUCLEOTIDE SEQUENCE [LARGE SCALE GENOMIC DNA]</scope>
    <source>
        <strain evidence="6 7">Sa5BUN4</strain>
    </source>
</reference>
<keyword evidence="7" id="KW-1185">Reference proteome</keyword>
<accession>A0A8X8FPN6</accession>
<dbReference type="Pfam" id="PF10755">
    <property type="entry name" value="DUF2585"/>
    <property type="match status" value="1"/>
</dbReference>
<evidence type="ECO:0000256" key="5">
    <source>
        <dbReference type="SAM" id="Phobius"/>
    </source>
</evidence>
<dbReference type="RefSeq" id="WP_191768554.1">
    <property type="nucleotide sequence ID" value="NZ_JACSQS010000001.1"/>
</dbReference>
<feature type="transmembrane region" description="Helical" evidence="5">
    <location>
        <begin position="75"/>
        <end position="91"/>
    </location>
</feature>